<reference evidence="1" key="1">
    <citation type="submission" date="2023-11" db="EMBL/GenBank/DDBJ databases">
        <authorList>
            <person name="De Vega J J."/>
            <person name="De Vega J J."/>
        </authorList>
    </citation>
    <scope>NUCLEOTIDE SEQUENCE</scope>
</reference>
<evidence type="ECO:0000313" key="2">
    <source>
        <dbReference type="Proteomes" id="UP001295794"/>
    </source>
</evidence>
<accession>A0AAD2H2Q4</accession>
<organism evidence="1 2">
    <name type="scientific">Mycena citricolor</name>
    <dbReference type="NCBI Taxonomy" id="2018698"/>
    <lineage>
        <taxon>Eukaryota</taxon>
        <taxon>Fungi</taxon>
        <taxon>Dikarya</taxon>
        <taxon>Basidiomycota</taxon>
        <taxon>Agaricomycotina</taxon>
        <taxon>Agaricomycetes</taxon>
        <taxon>Agaricomycetidae</taxon>
        <taxon>Agaricales</taxon>
        <taxon>Marasmiineae</taxon>
        <taxon>Mycenaceae</taxon>
        <taxon>Mycena</taxon>
    </lineage>
</organism>
<dbReference type="Proteomes" id="UP001295794">
    <property type="component" value="Unassembled WGS sequence"/>
</dbReference>
<dbReference type="AlphaFoldDB" id="A0AAD2H2Q4"/>
<comment type="caution">
    <text evidence="1">The sequence shown here is derived from an EMBL/GenBank/DDBJ whole genome shotgun (WGS) entry which is preliminary data.</text>
</comment>
<sequence>MVLPKDIPTLKSHSTGNYTQVDNVFCSEHMVDDFVTCGTSPSMRPTKTDHMPILFSFHCNIGNKLFTPKPNWRATNWQEFRKTLESELNLRPRHNINDATDIEEEIRKVDEAIAAAIQKHVPMTKPSPHSKRWWNPGLSTLRAQLRKAQNYSYAH</sequence>
<evidence type="ECO:0008006" key="3">
    <source>
        <dbReference type="Google" id="ProtNLM"/>
    </source>
</evidence>
<protein>
    <recommendedName>
        <fullName evidence="3">Endonuclease/exonuclease/phosphatase domain-containing protein</fullName>
    </recommendedName>
</protein>
<proteinExistence type="predicted"/>
<name>A0AAD2H2Q4_9AGAR</name>
<gene>
    <name evidence="1" type="ORF">MYCIT1_LOCUS9275</name>
</gene>
<evidence type="ECO:0000313" key="1">
    <source>
        <dbReference type="EMBL" id="CAK5267064.1"/>
    </source>
</evidence>
<keyword evidence="2" id="KW-1185">Reference proteome</keyword>
<dbReference type="EMBL" id="CAVNYO010000116">
    <property type="protein sequence ID" value="CAK5267064.1"/>
    <property type="molecule type" value="Genomic_DNA"/>
</dbReference>